<sequence length="201" mass="22099">MLLPFHYKVYESAPLATFVNIFLKIIGAALLVAGIPLLFEADGPIAIVLVAVGVCFLILGNVLGNVLARRKVKKLYGKDGSKLKKLIPMKETVTEENGVKTTKTVPDIVEGMLNPPAKITICRDKGHYAMAVKIEYFVNQKPVGKLRMRETATIQTMQAVNTVSAVLGSGDLGKQLEFVVRPGEEVIIHYSAYTFMDIERH</sequence>
<comment type="caution">
    <text evidence="2">The sequence shown here is derived from an EMBL/GenBank/DDBJ whole genome shotgun (WGS) entry which is preliminary data.</text>
</comment>
<organism evidence="2 3">
    <name type="scientific">Candidatus Acetatifactor stercoripullorum</name>
    <dbReference type="NCBI Taxonomy" id="2838414"/>
    <lineage>
        <taxon>Bacteria</taxon>
        <taxon>Bacillati</taxon>
        <taxon>Bacillota</taxon>
        <taxon>Clostridia</taxon>
        <taxon>Lachnospirales</taxon>
        <taxon>Lachnospiraceae</taxon>
        <taxon>Acetatifactor</taxon>
    </lineage>
</organism>
<feature type="transmembrane region" description="Helical" evidence="1">
    <location>
        <begin position="45"/>
        <end position="68"/>
    </location>
</feature>
<name>A0A9D1R7S3_9FIRM</name>
<keyword evidence="1" id="KW-1133">Transmembrane helix</keyword>
<evidence type="ECO:0000313" key="2">
    <source>
        <dbReference type="EMBL" id="HIW81652.1"/>
    </source>
</evidence>
<protein>
    <submittedName>
        <fullName evidence="2">Uncharacterized protein</fullName>
    </submittedName>
</protein>
<dbReference type="EMBL" id="DXGH01000050">
    <property type="protein sequence ID" value="HIW81652.1"/>
    <property type="molecule type" value="Genomic_DNA"/>
</dbReference>
<gene>
    <name evidence="2" type="ORF">H9742_09085</name>
</gene>
<feature type="transmembrane region" description="Helical" evidence="1">
    <location>
        <begin position="21"/>
        <end position="39"/>
    </location>
</feature>
<reference evidence="2" key="2">
    <citation type="submission" date="2021-04" db="EMBL/GenBank/DDBJ databases">
        <authorList>
            <person name="Gilroy R."/>
        </authorList>
    </citation>
    <scope>NUCLEOTIDE SEQUENCE</scope>
    <source>
        <strain evidence="2">CHK195-6426</strain>
    </source>
</reference>
<keyword evidence="1" id="KW-0472">Membrane</keyword>
<evidence type="ECO:0000256" key="1">
    <source>
        <dbReference type="SAM" id="Phobius"/>
    </source>
</evidence>
<evidence type="ECO:0000313" key="3">
    <source>
        <dbReference type="Proteomes" id="UP000824265"/>
    </source>
</evidence>
<keyword evidence="1" id="KW-0812">Transmembrane</keyword>
<dbReference type="Proteomes" id="UP000824265">
    <property type="component" value="Unassembled WGS sequence"/>
</dbReference>
<dbReference type="AlphaFoldDB" id="A0A9D1R7S3"/>
<accession>A0A9D1R7S3</accession>
<reference evidence="2" key="1">
    <citation type="journal article" date="2021" name="PeerJ">
        <title>Extensive microbial diversity within the chicken gut microbiome revealed by metagenomics and culture.</title>
        <authorList>
            <person name="Gilroy R."/>
            <person name="Ravi A."/>
            <person name="Getino M."/>
            <person name="Pursley I."/>
            <person name="Horton D.L."/>
            <person name="Alikhan N.F."/>
            <person name="Baker D."/>
            <person name="Gharbi K."/>
            <person name="Hall N."/>
            <person name="Watson M."/>
            <person name="Adriaenssens E.M."/>
            <person name="Foster-Nyarko E."/>
            <person name="Jarju S."/>
            <person name="Secka A."/>
            <person name="Antonio M."/>
            <person name="Oren A."/>
            <person name="Chaudhuri R.R."/>
            <person name="La Ragione R."/>
            <person name="Hildebrand F."/>
            <person name="Pallen M.J."/>
        </authorList>
    </citation>
    <scope>NUCLEOTIDE SEQUENCE</scope>
    <source>
        <strain evidence="2">CHK195-6426</strain>
    </source>
</reference>
<proteinExistence type="predicted"/>